<gene>
    <name evidence="3" type="ORF">OBRU01_09866</name>
</gene>
<evidence type="ECO:0000256" key="1">
    <source>
        <dbReference type="ARBA" id="ARBA00022741"/>
    </source>
</evidence>
<dbReference type="SUPFAM" id="SSF52540">
    <property type="entry name" value="P-loop containing nucleoside triphosphate hydrolases"/>
    <property type="match status" value="1"/>
</dbReference>
<evidence type="ECO:0000313" key="4">
    <source>
        <dbReference type="Proteomes" id="UP000037510"/>
    </source>
</evidence>
<sequence>MSTLKDAELCAPTVENVRVVVRVRPADRREAADGAGLCVCVDRASNTVAVTRRDVTPPEPPRVYAYDAVFDSDTSQHTEERRRRVKNIHVTCPPFVSTGASYRISLVEWWQKGVIPFYEQYSYSVIAAAEVLSIELPKQGLDDVIALDPALADLDLDLQTVQVYYLLLFYGETAEGNKNGLSADPALTEPQ</sequence>
<dbReference type="InterPro" id="IPR027417">
    <property type="entry name" value="P-loop_NTPase"/>
</dbReference>
<evidence type="ECO:0000313" key="3">
    <source>
        <dbReference type="EMBL" id="KOB69141.1"/>
    </source>
</evidence>
<dbReference type="GO" id="GO:0005524">
    <property type="term" value="F:ATP binding"/>
    <property type="evidence" value="ECO:0007669"/>
    <property type="project" value="UniProtKB-KW"/>
</dbReference>
<keyword evidence="1" id="KW-0547">Nucleotide-binding</keyword>
<dbReference type="EMBL" id="JTDY01003689">
    <property type="protein sequence ID" value="KOB69141.1"/>
    <property type="molecule type" value="Genomic_DNA"/>
</dbReference>
<keyword evidence="2" id="KW-0067">ATP-binding</keyword>
<dbReference type="InterPro" id="IPR036961">
    <property type="entry name" value="Kinesin_motor_dom_sf"/>
</dbReference>
<dbReference type="Gene3D" id="3.40.850.10">
    <property type="entry name" value="Kinesin motor domain"/>
    <property type="match status" value="1"/>
</dbReference>
<accession>A0A0L7L1F9</accession>
<dbReference type="Proteomes" id="UP000037510">
    <property type="component" value="Unassembled WGS sequence"/>
</dbReference>
<proteinExistence type="predicted"/>
<keyword evidence="4" id="KW-1185">Reference proteome</keyword>
<protein>
    <submittedName>
        <fullName evidence="3">Kinesin</fullName>
    </submittedName>
</protein>
<dbReference type="STRING" id="104452.A0A0L7L1F9"/>
<name>A0A0L7L1F9_OPEBR</name>
<evidence type="ECO:0000256" key="2">
    <source>
        <dbReference type="ARBA" id="ARBA00022840"/>
    </source>
</evidence>
<dbReference type="AlphaFoldDB" id="A0A0L7L1F9"/>
<organism evidence="3 4">
    <name type="scientific">Operophtera brumata</name>
    <name type="common">Winter moth</name>
    <name type="synonym">Phalaena brumata</name>
    <dbReference type="NCBI Taxonomy" id="104452"/>
    <lineage>
        <taxon>Eukaryota</taxon>
        <taxon>Metazoa</taxon>
        <taxon>Ecdysozoa</taxon>
        <taxon>Arthropoda</taxon>
        <taxon>Hexapoda</taxon>
        <taxon>Insecta</taxon>
        <taxon>Pterygota</taxon>
        <taxon>Neoptera</taxon>
        <taxon>Endopterygota</taxon>
        <taxon>Lepidoptera</taxon>
        <taxon>Glossata</taxon>
        <taxon>Ditrysia</taxon>
        <taxon>Geometroidea</taxon>
        <taxon>Geometridae</taxon>
        <taxon>Larentiinae</taxon>
        <taxon>Operophtera</taxon>
    </lineage>
</organism>
<comment type="caution">
    <text evidence="3">The sequence shown here is derived from an EMBL/GenBank/DDBJ whole genome shotgun (WGS) entry which is preliminary data.</text>
</comment>
<reference evidence="3 4" key="1">
    <citation type="journal article" date="2015" name="Genome Biol. Evol.">
        <title>The genome of winter moth (Operophtera brumata) provides a genomic perspective on sexual dimorphism and phenology.</title>
        <authorList>
            <person name="Derks M.F."/>
            <person name="Smit S."/>
            <person name="Salis L."/>
            <person name="Schijlen E."/>
            <person name="Bossers A."/>
            <person name="Mateman C."/>
            <person name="Pijl A.S."/>
            <person name="de Ridder D."/>
            <person name="Groenen M.A."/>
            <person name="Visser M.E."/>
            <person name="Megens H.J."/>
        </authorList>
    </citation>
    <scope>NUCLEOTIDE SEQUENCE [LARGE SCALE GENOMIC DNA]</scope>
    <source>
        <strain evidence="3">WM2013NL</strain>
        <tissue evidence="3">Head and thorax</tissue>
    </source>
</reference>